<dbReference type="PATRIC" id="fig|1245469.3.peg.3333"/>
<dbReference type="HOGENOM" id="CLU_2080269_0_0_5"/>
<name>M4Z7I1_9BRAD</name>
<sequence>MYGDSGIDGMRQAQQRRATQQELIDCHDCGNGVSFSAVACPHCGSTEPSGPAVQSRRELRRLRIEATNDRRLVMVTTLCAGLGTLYGGVMGAGGAASLWAALGYGFVGAVIGVPAAFVINISRSLFD</sequence>
<proteinExistence type="predicted"/>
<organism evidence="2 3">
    <name type="scientific">Bradyrhizobium oligotrophicum S58</name>
    <dbReference type="NCBI Taxonomy" id="1245469"/>
    <lineage>
        <taxon>Bacteria</taxon>
        <taxon>Pseudomonadati</taxon>
        <taxon>Pseudomonadota</taxon>
        <taxon>Alphaproteobacteria</taxon>
        <taxon>Hyphomicrobiales</taxon>
        <taxon>Nitrobacteraceae</taxon>
        <taxon>Bradyrhizobium</taxon>
    </lineage>
</organism>
<dbReference type="EMBL" id="AP012603">
    <property type="protein sequence ID" value="BAM89257.1"/>
    <property type="molecule type" value="Genomic_DNA"/>
</dbReference>
<accession>M4Z7I1</accession>
<dbReference type="Proteomes" id="UP000011841">
    <property type="component" value="Chromosome"/>
</dbReference>
<evidence type="ECO:0008006" key="4">
    <source>
        <dbReference type="Google" id="ProtNLM"/>
    </source>
</evidence>
<gene>
    <name evidence="2" type="ORF">S58_32590</name>
</gene>
<keyword evidence="3" id="KW-1185">Reference proteome</keyword>
<evidence type="ECO:0000256" key="1">
    <source>
        <dbReference type="SAM" id="Phobius"/>
    </source>
</evidence>
<protein>
    <recommendedName>
        <fullName evidence="4">Zinc ribbon domain-containing protein</fullName>
    </recommendedName>
</protein>
<dbReference type="KEGG" id="aol:S58_32590"/>
<keyword evidence="1" id="KW-0472">Membrane</keyword>
<evidence type="ECO:0000313" key="3">
    <source>
        <dbReference type="Proteomes" id="UP000011841"/>
    </source>
</evidence>
<dbReference type="AlphaFoldDB" id="M4Z7I1"/>
<keyword evidence="1" id="KW-0812">Transmembrane</keyword>
<reference evidence="2 3" key="1">
    <citation type="journal article" date="2013" name="Appl. Environ. Microbiol.">
        <title>Genome analysis suggests that the soil oligotrophic bacterium Agromonas oligotrophica (Bradyrhizobium oligotrophicum) is a nitrogen-fixing symbiont of Aeschynomene indica.</title>
        <authorList>
            <person name="Okubo T."/>
            <person name="Fukushima S."/>
            <person name="Itakura M."/>
            <person name="Oshima K."/>
            <person name="Longtonglang A."/>
            <person name="Teaumroong N."/>
            <person name="Mitsui H."/>
            <person name="Hattori M."/>
            <person name="Hattori R."/>
            <person name="Hattori T."/>
            <person name="Minamisawa K."/>
        </authorList>
    </citation>
    <scope>NUCLEOTIDE SEQUENCE [LARGE SCALE GENOMIC DNA]</scope>
    <source>
        <strain evidence="2 3">S58</strain>
    </source>
</reference>
<evidence type="ECO:0000313" key="2">
    <source>
        <dbReference type="EMBL" id="BAM89257.1"/>
    </source>
</evidence>
<feature type="transmembrane region" description="Helical" evidence="1">
    <location>
        <begin position="98"/>
        <end position="121"/>
    </location>
</feature>
<feature type="transmembrane region" description="Helical" evidence="1">
    <location>
        <begin position="72"/>
        <end position="92"/>
    </location>
</feature>
<dbReference type="eggNOG" id="ENOG50313QX">
    <property type="taxonomic scope" value="Bacteria"/>
</dbReference>
<keyword evidence="1" id="KW-1133">Transmembrane helix</keyword>